<dbReference type="GO" id="GO:0005975">
    <property type="term" value="P:carbohydrate metabolic process"/>
    <property type="evidence" value="ECO:0007669"/>
    <property type="project" value="InterPro"/>
</dbReference>
<dbReference type="PROSITE" id="PS51677">
    <property type="entry name" value="NODB"/>
    <property type="match status" value="1"/>
</dbReference>
<evidence type="ECO:0000259" key="1">
    <source>
        <dbReference type="PROSITE" id="PS51677"/>
    </source>
</evidence>
<sequence>MKAAEIINEVQSAGRLIAITFDDVPDPEWTPQFLDVFKQHGAKATFYTLGTNMAKYPEIARQIHEEGHELGNHSLTHPHMPEISKDEQRAELQQAEQLIVEVTGRKPNTFRPPYLDVNDDLLVVAAELGYKVIHGLNLRANDWAMPGTEHILAETRPSIRDGSILLFHDAGGDRSQSLEALSVLVPELLEQGYRLVTVSELLGLDR</sequence>
<dbReference type="Pfam" id="PF01522">
    <property type="entry name" value="Polysacc_deac_1"/>
    <property type="match status" value="1"/>
</dbReference>
<accession>A0A328U7J9</accession>
<dbReference type="InterPro" id="IPR011330">
    <property type="entry name" value="Glyco_hydro/deAcase_b/a-brl"/>
</dbReference>
<dbReference type="OrthoDB" id="2649545at2"/>
<dbReference type="InterPro" id="IPR050248">
    <property type="entry name" value="Polysacc_deacetylase_ArnD"/>
</dbReference>
<dbReference type="PANTHER" id="PTHR10587">
    <property type="entry name" value="GLYCOSYL TRANSFERASE-RELATED"/>
    <property type="match status" value="1"/>
</dbReference>
<dbReference type="GO" id="GO:0016810">
    <property type="term" value="F:hydrolase activity, acting on carbon-nitrogen (but not peptide) bonds"/>
    <property type="evidence" value="ECO:0007669"/>
    <property type="project" value="InterPro"/>
</dbReference>
<reference evidence="2 3" key="1">
    <citation type="submission" date="2018-06" db="EMBL/GenBank/DDBJ databases">
        <title>Paenibacillus montanisoli sp. nov., isolated from mountain area soil.</title>
        <authorList>
            <person name="Wu M."/>
        </authorList>
    </citation>
    <scope>NUCLEOTIDE SEQUENCE [LARGE SCALE GENOMIC DNA]</scope>
    <source>
        <strain evidence="2 3">RA17</strain>
    </source>
</reference>
<dbReference type="Gene3D" id="3.20.20.370">
    <property type="entry name" value="Glycoside hydrolase/deacetylase"/>
    <property type="match status" value="1"/>
</dbReference>
<feature type="domain" description="NodB homology" evidence="1">
    <location>
        <begin position="15"/>
        <end position="196"/>
    </location>
</feature>
<evidence type="ECO:0000313" key="3">
    <source>
        <dbReference type="Proteomes" id="UP000249260"/>
    </source>
</evidence>
<dbReference type="Proteomes" id="UP000249260">
    <property type="component" value="Unassembled WGS sequence"/>
</dbReference>
<dbReference type="RefSeq" id="WP_112882231.1">
    <property type="nucleotide sequence ID" value="NZ_QLUW01000002.1"/>
</dbReference>
<organism evidence="2 3">
    <name type="scientific">Paenibacillus montanisoli</name>
    <dbReference type="NCBI Taxonomy" id="2081970"/>
    <lineage>
        <taxon>Bacteria</taxon>
        <taxon>Bacillati</taxon>
        <taxon>Bacillota</taxon>
        <taxon>Bacilli</taxon>
        <taxon>Bacillales</taxon>
        <taxon>Paenibacillaceae</taxon>
        <taxon>Paenibacillus</taxon>
    </lineage>
</organism>
<dbReference type="EMBL" id="QLUW01000002">
    <property type="protein sequence ID" value="RAP76006.1"/>
    <property type="molecule type" value="Genomic_DNA"/>
</dbReference>
<keyword evidence="3" id="KW-1185">Reference proteome</keyword>
<name>A0A328U7J9_9BACL</name>
<comment type="caution">
    <text evidence="2">The sequence shown here is derived from an EMBL/GenBank/DDBJ whole genome shotgun (WGS) entry which is preliminary data.</text>
</comment>
<dbReference type="SUPFAM" id="SSF88713">
    <property type="entry name" value="Glycoside hydrolase/deacetylase"/>
    <property type="match status" value="1"/>
</dbReference>
<gene>
    <name evidence="2" type="ORF">DL346_11310</name>
</gene>
<proteinExistence type="predicted"/>
<protein>
    <submittedName>
        <fullName evidence="2">Polysaccharide deacetylase family protein</fullName>
    </submittedName>
</protein>
<dbReference type="AlphaFoldDB" id="A0A328U7J9"/>
<evidence type="ECO:0000313" key="2">
    <source>
        <dbReference type="EMBL" id="RAP76006.1"/>
    </source>
</evidence>
<dbReference type="InterPro" id="IPR002509">
    <property type="entry name" value="NODB_dom"/>
</dbReference>